<proteinExistence type="predicted"/>
<evidence type="ECO:0000313" key="2">
    <source>
        <dbReference type="EMBL" id="CAE7386784.1"/>
    </source>
</evidence>
<name>A0A812QAM3_SYMPI</name>
<protein>
    <submittedName>
        <fullName evidence="2">Uncharacterized protein</fullName>
    </submittedName>
</protein>
<dbReference type="AlphaFoldDB" id="A0A812QAM3"/>
<sequence>TILVADLFVRTTMATGSLPLLIVLALAAGSHAHSFLDSNEVTENEVQQSLLDMVGTGDKGQRRTELHQALLPTYTALPKNSQGLIDHQAVRYVLHRMFVQKYGWYIKGLEPSGDHWHHDAPDEKPELGKVKEWVPTYMQDLLEKQLHHKGLDLEGLVQLAMALEELVSHEAANRLKTAYQIHNLPMTMNLSREDAADITRTWYVGFLLAGNFSADSPEEVHAKKAIFARKYSDWQDADDWLMKLEEQHYKGSPVQNYDSTLRLVQSIGETYFHFNDGECRALKTTLRDIEGKKAGRVRLSTFYKKSLYSHWRFTEKADYLRKLGALDDSDAQQPQ</sequence>
<feature type="non-terminal residue" evidence="2">
    <location>
        <position position="1"/>
    </location>
</feature>
<reference evidence="2" key="1">
    <citation type="submission" date="2021-02" db="EMBL/GenBank/DDBJ databases">
        <authorList>
            <person name="Dougan E. K."/>
            <person name="Rhodes N."/>
            <person name="Thang M."/>
            <person name="Chan C."/>
        </authorList>
    </citation>
    <scope>NUCLEOTIDE SEQUENCE</scope>
</reference>
<feature type="non-terminal residue" evidence="2">
    <location>
        <position position="335"/>
    </location>
</feature>
<dbReference type="Proteomes" id="UP000649617">
    <property type="component" value="Unassembled WGS sequence"/>
</dbReference>
<keyword evidence="3" id="KW-1185">Reference proteome</keyword>
<gene>
    <name evidence="2" type="ORF">SPIL2461_LOCUS9473</name>
</gene>
<dbReference type="EMBL" id="CAJNIZ010016502">
    <property type="protein sequence ID" value="CAE7386784.1"/>
    <property type="molecule type" value="Genomic_DNA"/>
</dbReference>
<feature type="signal peptide" evidence="1">
    <location>
        <begin position="1"/>
        <end position="32"/>
    </location>
</feature>
<dbReference type="OrthoDB" id="439472at2759"/>
<accession>A0A812QAM3</accession>
<organism evidence="2 3">
    <name type="scientific">Symbiodinium pilosum</name>
    <name type="common">Dinoflagellate</name>
    <dbReference type="NCBI Taxonomy" id="2952"/>
    <lineage>
        <taxon>Eukaryota</taxon>
        <taxon>Sar</taxon>
        <taxon>Alveolata</taxon>
        <taxon>Dinophyceae</taxon>
        <taxon>Suessiales</taxon>
        <taxon>Symbiodiniaceae</taxon>
        <taxon>Symbiodinium</taxon>
    </lineage>
</organism>
<comment type="caution">
    <text evidence="2">The sequence shown here is derived from an EMBL/GenBank/DDBJ whole genome shotgun (WGS) entry which is preliminary data.</text>
</comment>
<keyword evidence="1" id="KW-0732">Signal</keyword>
<feature type="chain" id="PRO_5032627517" evidence="1">
    <location>
        <begin position="33"/>
        <end position="335"/>
    </location>
</feature>
<evidence type="ECO:0000256" key="1">
    <source>
        <dbReference type="SAM" id="SignalP"/>
    </source>
</evidence>
<evidence type="ECO:0000313" key="3">
    <source>
        <dbReference type="Proteomes" id="UP000649617"/>
    </source>
</evidence>